<feature type="compositionally biased region" description="Polar residues" evidence="1">
    <location>
        <begin position="224"/>
        <end position="236"/>
    </location>
</feature>
<name>A0AA40KCS5_9PEZI</name>
<feature type="compositionally biased region" description="Polar residues" evidence="1">
    <location>
        <begin position="395"/>
        <end position="414"/>
    </location>
</feature>
<feature type="compositionally biased region" description="Basic and acidic residues" evidence="1">
    <location>
        <begin position="373"/>
        <end position="394"/>
    </location>
</feature>
<dbReference type="AlphaFoldDB" id="A0AA40KCS5"/>
<evidence type="ECO:0000256" key="1">
    <source>
        <dbReference type="SAM" id="MobiDB-lite"/>
    </source>
</evidence>
<organism evidence="2 3">
    <name type="scientific">Schizothecium vesticola</name>
    <dbReference type="NCBI Taxonomy" id="314040"/>
    <lineage>
        <taxon>Eukaryota</taxon>
        <taxon>Fungi</taxon>
        <taxon>Dikarya</taxon>
        <taxon>Ascomycota</taxon>
        <taxon>Pezizomycotina</taxon>
        <taxon>Sordariomycetes</taxon>
        <taxon>Sordariomycetidae</taxon>
        <taxon>Sordariales</taxon>
        <taxon>Schizotheciaceae</taxon>
        <taxon>Schizothecium</taxon>
    </lineage>
</organism>
<comment type="caution">
    <text evidence="2">The sequence shown here is derived from an EMBL/GenBank/DDBJ whole genome shotgun (WGS) entry which is preliminary data.</text>
</comment>
<feature type="compositionally biased region" description="Basic and acidic residues" evidence="1">
    <location>
        <begin position="238"/>
        <end position="261"/>
    </location>
</feature>
<dbReference type="EMBL" id="JAUKUD010000001">
    <property type="protein sequence ID" value="KAK0754126.1"/>
    <property type="molecule type" value="Genomic_DNA"/>
</dbReference>
<evidence type="ECO:0000313" key="3">
    <source>
        <dbReference type="Proteomes" id="UP001172155"/>
    </source>
</evidence>
<feature type="compositionally biased region" description="Polar residues" evidence="1">
    <location>
        <begin position="119"/>
        <end position="132"/>
    </location>
</feature>
<feature type="region of interest" description="Disordered" evidence="1">
    <location>
        <begin position="292"/>
        <end position="333"/>
    </location>
</feature>
<feature type="region of interest" description="Disordered" evidence="1">
    <location>
        <begin position="145"/>
        <end position="261"/>
    </location>
</feature>
<evidence type="ECO:0000313" key="2">
    <source>
        <dbReference type="EMBL" id="KAK0754126.1"/>
    </source>
</evidence>
<feature type="compositionally biased region" description="Basic and acidic residues" evidence="1">
    <location>
        <begin position="164"/>
        <end position="177"/>
    </location>
</feature>
<feature type="region of interest" description="Disordered" evidence="1">
    <location>
        <begin position="373"/>
        <end position="418"/>
    </location>
</feature>
<sequence>MDIATVTARNLGALYLAVSEQTQHWVPPVAAFVTLQLGSSRVHPIMPQLNHRSKPPIKRHAPQKDDQRHRARPRGRGDDNADVVGRHSSQRHHAHIAQTNLREGVGTAANGYIQSWLKQTQSHRQHEPSSANESRHVPSWLHAREGQTNANKRARAPPDPVISPRRESRREPDYRFEKRPRHKVREDKYEHRGDGGKRRPGQKVTVQDRTSQQVSKGRAEQDSHGTNTRRPGQSSKGLAERAMKARNARMEQKEQEKNNEMDQFRAFFQHRTSSRRPPPQDKHSRQSLEELTYGNGSKAPWSRASSPNEGVFPGDRRISQRDTLGSPELFEQGRPKSVWEAAQNYAEPASPGPHYTAAKSTIYVTWSTSHHSEFFDDRFRGPPTDERENPRNESLRPQAQPSLQGRNSNGSNVQRPHGYKDAEVQTDPIALSPQRHRIPTRAPAEAQPCKLRCGKIMVERLQLPRVLSTGHNWYAVKSRPQNTTCRRNRTPKGSRRDSF</sequence>
<feature type="compositionally biased region" description="Basic and acidic residues" evidence="1">
    <location>
        <begin position="184"/>
        <end position="197"/>
    </location>
</feature>
<accession>A0AA40KCS5</accession>
<keyword evidence="3" id="KW-1185">Reference proteome</keyword>
<gene>
    <name evidence="2" type="ORF">B0T18DRAFT_30426</name>
</gene>
<feature type="region of interest" description="Disordered" evidence="1">
    <location>
        <begin position="46"/>
        <end position="103"/>
    </location>
</feature>
<feature type="compositionally biased region" description="Polar residues" evidence="1">
    <location>
        <begin position="204"/>
        <end position="215"/>
    </location>
</feature>
<reference evidence="2" key="1">
    <citation type="submission" date="2023-06" db="EMBL/GenBank/DDBJ databases">
        <title>Genome-scale phylogeny and comparative genomics of the fungal order Sordariales.</title>
        <authorList>
            <consortium name="Lawrence Berkeley National Laboratory"/>
            <person name="Hensen N."/>
            <person name="Bonometti L."/>
            <person name="Westerberg I."/>
            <person name="Brannstrom I.O."/>
            <person name="Guillou S."/>
            <person name="Cros-Aarteil S."/>
            <person name="Calhoun S."/>
            <person name="Haridas S."/>
            <person name="Kuo A."/>
            <person name="Mondo S."/>
            <person name="Pangilinan J."/>
            <person name="Riley R."/>
            <person name="LaButti K."/>
            <person name="Andreopoulos B."/>
            <person name="Lipzen A."/>
            <person name="Chen C."/>
            <person name="Yanf M."/>
            <person name="Daum C."/>
            <person name="Ng V."/>
            <person name="Clum A."/>
            <person name="Steindorff A."/>
            <person name="Ohm R."/>
            <person name="Martin F."/>
            <person name="Silar P."/>
            <person name="Natvig D."/>
            <person name="Lalanne C."/>
            <person name="Gautier V."/>
            <person name="Ament-velasquez S.L."/>
            <person name="Kruys A."/>
            <person name="Hutchinson M.I."/>
            <person name="Powell A.J."/>
            <person name="Barry K."/>
            <person name="Miller A.N."/>
            <person name="Grigoriev I.V."/>
            <person name="Debuchy R."/>
            <person name="Gladieux P."/>
            <person name="Thoren M.H."/>
            <person name="Johannesson H."/>
        </authorList>
    </citation>
    <scope>NUCLEOTIDE SEQUENCE</scope>
    <source>
        <strain evidence="2">SMH3187-1</strain>
    </source>
</reference>
<feature type="region of interest" description="Disordered" evidence="1">
    <location>
        <begin position="119"/>
        <end position="138"/>
    </location>
</feature>
<proteinExistence type="predicted"/>
<dbReference type="Proteomes" id="UP001172155">
    <property type="component" value="Unassembled WGS sequence"/>
</dbReference>
<feature type="compositionally biased region" description="Basic residues" evidence="1">
    <location>
        <begin position="51"/>
        <end position="61"/>
    </location>
</feature>
<protein>
    <submittedName>
        <fullName evidence="2">Uncharacterized protein</fullName>
    </submittedName>
</protein>
<feature type="region of interest" description="Disordered" evidence="1">
    <location>
        <begin position="478"/>
        <end position="499"/>
    </location>
</feature>